<feature type="compositionally biased region" description="Basic and acidic residues" evidence="1">
    <location>
        <begin position="97"/>
        <end position="109"/>
    </location>
</feature>
<feature type="region of interest" description="Disordered" evidence="1">
    <location>
        <begin position="97"/>
        <end position="140"/>
    </location>
</feature>
<sequence>MRNDVAEVIAAVELRRYRGLVPQPDRTAAVAGARDPLRNADGARQPAITQPAQFAIDQMIGDQAGIGLVVTDRRHDADRELMRLVYRELHDDVRCIGRSAERPGPDNERLSVQAPLTSASTWANTSRAVRNESTPAGTPQ</sequence>
<reference evidence="2" key="1">
    <citation type="submission" date="2016-10" db="EMBL/GenBank/DDBJ databases">
        <title>Sequence of Gallionella enrichment culture.</title>
        <authorList>
            <person name="Poehlein A."/>
            <person name="Muehling M."/>
            <person name="Daniel R."/>
        </authorList>
    </citation>
    <scope>NUCLEOTIDE SEQUENCE</scope>
</reference>
<evidence type="ECO:0000256" key="1">
    <source>
        <dbReference type="SAM" id="MobiDB-lite"/>
    </source>
</evidence>
<evidence type="ECO:0000313" key="2">
    <source>
        <dbReference type="EMBL" id="OIQ67048.1"/>
    </source>
</evidence>
<dbReference type="AlphaFoldDB" id="A0A1J5P8I0"/>
<feature type="compositionally biased region" description="Polar residues" evidence="1">
    <location>
        <begin position="114"/>
        <end position="140"/>
    </location>
</feature>
<accession>A0A1J5P8I0</accession>
<protein>
    <submittedName>
        <fullName evidence="2">Uncharacterized protein</fullName>
    </submittedName>
</protein>
<proteinExistence type="predicted"/>
<name>A0A1J5P8I0_9ZZZZ</name>
<comment type="caution">
    <text evidence="2">The sequence shown here is derived from an EMBL/GenBank/DDBJ whole genome shotgun (WGS) entry which is preliminary data.</text>
</comment>
<organism evidence="2">
    <name type="scientific">mine drainage metagenome</name>
    <dbReference type="NCBI Taxonomy" id="410659"/>
    <lineage>
        <taxon>unclassified sequences</taxon>
        <taxon>metagenomes</taxon>
        <taxon>ecological metagenomes</taxon>
    </lineage>
</organism>
<dbReference type="EMBL" id="MLJW01006183">
    <property type="protein sequence ID" value="OIQ67048.1"/>
    <property type="molecule type" value="Genomic_DNA"/>
</dbReference>
<gene>
    <name evidence="2" type="ORF">GALL_513760</name>
</gene>